<protein>
    <submittedName>
        <fullName evidence="1">Uncharacterized protein</fullName>
    </submittedName>
</protein>
<sequence length="33" mass="3970">MELFTNHPFIPSYFKNTFFKRDFEGAMVAKNKL</sequence>
<evidence type="ECO:0000313" key="1">
    <source>
        <dbReference type="EMBL" id="AAU84163.1"/>
    </source>
</evidence>
<organism evidence="1">
    <name type="scientific">Uncultured archaeon GZfos26G2</name>
    <dbReference type="NCBI Taxonomy" id="3386331"/>
    <lineage>
        <taxon>Archaea</taxon>
        <taxon>Methanobacteriati</taxon>
        <taxon>Methanobacteriota</taxon>
        <taxon>Stenosarchaea group</taxon>
        <taxon>Methanomicrobia</taxon>
        <taxon>Candidatus Methanophagales</taxon>
        <taxon>Candidatus Methanophagaceae</taxon>
        <taxon>Candidatus Methanophaga</taxon>
    </lineage>
</organism>
<proteinExistence type="predicted"/>
<gene>
    <name evidence="1" type="ORF">GZ37D1_10</name>
</gene>
<dbReference type="EMBL" id="AY714868">
    <property type="protein sequence ID" value="AAU84163.1"/>
    <property type="molecule type" value="Genomic_DNA"/>
</dbReference>
<accession>Q648L4</accession>
<reference evidence="1" key="2">
    <citation type="submission" date="2004-08" db="EMBL/GenBank/DDBJ databases">
        <authorList>
            <person name="Putnam N."/>
            <person name="Detter J.C."/>
            <person name="Richardson P.M."/>
            <person name="Rokhsar D."/>
        </authorList>
    </citation>
    <scope>NUCLEOTIDE SEQUENCE</scope>
</reference>
<name>Q648L4_UNCAG</name>
<dbReference type="AlphaFoldDB" id="Q648L4"/>
<reference evidence="1" key="1">
    <citation type="journal article" date="2004" name="Science">
        <title>Reverse methanogenesis: testing the hypothesis with environmental genomics.</title>
        <authorList>
            <person name="Hallam S.J."/>
            <person name="Putnam N."/>
            <person name="Preston C.M."/>
            <person name="Detter J.C."/>
            <person name="Rokhsar D."/>
            <person name="Richardson P.M."/>
            <person name="DeLong E.F."/>
        </authorList>
    </citation>
    <scope>NUCLEOTIDE SEQUENCE</scope>
</reference>